<feature type="transmembrane region" description="Helical" evidence="8">
    <location>
        <begin position="125"/>
        <end position="144"/>
    </location>
</feature>
<evidence type="ECO:0000256" key="7">
    <source>
        <dbReference type="ARBA" id="ARBA00023136"/>
    </source>
</evidence>
<comment type="subcellular location">
    <subcellularLocation>
        <location evidence="1">Cell membrane</location>
        <topology evidence="1">Multi-pass membrane protein</topology>
    </subcellularLocation>
</comment>
<evidence type="ECO:0000256" key="2">
    <source>
        <dbReference type="ARBA" id="ARBA00022475"/>
    </source>
</evidence>
<feature type="transmembrane region" description="Helical" evidence="8">
    <location>
        <begin position="177"/>
        <end position="201"/>
    </location>
</feature>
<evidence type="ECO:0000256" key="4">
    <source>
        <dbReference type="ARBA" id="ARBA00022960"/>
    </source>
</evidence>
<feature type="transmembrane region" description="Helical" evidence="8">
    <location>
        <begin position="91"/>
        <end position="118"/>
    </location>
</feature>
<dbReference type="Proteomes" id="UP000218181">
    <property type="component" value="Unassembled WGS sequence"/>
</dbReference>
<dbReference type="PANTHER" id="PTHR30250:SF11">
    <property type="entry name" value="O-ANTIGEN TRANSPORTER-RELATED"/>
    <property type="match status" value="1"/>
</dbReference>
<feature type="transmembrane region" description="Helical" evidence="8">
    <location>
        <begin position="150"/>
        <end position="170"/>
    </location>
</feature>
<name>A0A2A5RPT9_9LACT</name>
<evidence type="ECO:0000256" key="8">
    <source>
        <dbReference type="SAM" id="Phobius"/>
    </source>
</evidence>
<proteinExistence type="predicted"/>
<dbReference type="AlphaFoldDB" id="A0A2A5RPT9"/>
<evidence type="ECO:0000313" key="10">
    <source>
        <dbReference type="Proteomes" id="UP000218181"/>
    </source>
</evidence>
<feature type="transmembrane region" description="Helical" evidence="8">
    <location>
        <begin position="61"/>
        <end position="85"/>
    </location>
</feature>
<keyword evidence="3 8" id="KW-0812">Transmembrane</keyword>
<keyword evidence="7 8" id="KW-0472">Membrane</keyword>
<dbReference type="InterPro" id="IPR050833">
    <property type="entry name" value="Poly_Biosynth_Transport"/>
</dbReference>
<dbReference type="STRING" id="1291764.GCA_001311235_00296"/>
<keyword evidence="2" id="KW-1003">Cell membrane</keyword>
<dbReference type="GO" id="GO:0005886">
    <property type="term" value="C:plasma membrane"/>
    <property type="evidence" value="ECO:0007669"/>
    <property type="project" value="UniProtKB-SubCell"/>
</dbReference>
<reference evidence="9 10" key="1">
    <citation type="submission" date="2014-12" db="EMBL/GenBank/DDBJ databases">
        <title>Draft genome sequences of 10 type strains of Lactococcus.</title>
        <authorList>
            <person name="Sun Z."/>
            <person name="Zhong Z."/>
            <person name="Liu W."/>
            <person name="Zhang W."/>
            <person name="Zhang H."/>
        </authorList>
    </citation>
    <scope>NUCLEOTIDE SEQUENCE [LARGE SCALE GENOMIC DNA]</scope>
    <source>
        <strain evidence="9 10">JCM 16395</strain>
    </source>
</reference>
<gene>
    <name evidence="9" type="ORF">RT41_GL000200</name>
</gene>
<evidence type="ECO:0000256" key="5">
    <source>
        <dbReference type="ARBA" id="ARBA00022984"/>
    </source>
</evidence>
<dbReference type="GO" id="GO:0008360">
    <property type="term" value="P:regulation of cell shape"/>
    <property type="evidence" value="ECO:0007669"/>
    <property type="project" value="UniProtKB-KW"/>
</dbReference>
<sequence>MIGLFDSVIHAGFFSQSDQMIKMCLSLVGSIGTVMLPRVASMHSQGNQSAVETSIIKAFNIASGLSFALFFGILGISLKFASFFFGNSFSMVGYIMLIEAPVIIFISWSSVLGTMYLLPLNRMKVYTLSVGMGAIVSIVLNFVLIPALGVYGATISTVIAEITVVAYQYWEIRKEFPLFTLTSGIWKYFLSGLIMFIVVFWMNQTFKMTTLQLMLQILVGGFIYVALNILLKTQLWEMAFNLWHQKKNQKVSKMTNDELRLLIPNIQSQFVKEFRIVKKTRESQRDFIRNIDKLEESLDLISKNPAFVRANAIVLAVQLRELSAVFESGSKWMNSNQSYQLVKFSKFLRTLANKIERFQHRTSHWMM</sequence>
<evidence type="ECO:0000256" key="3">
    <source>
        <dbReference type="ARBA" id="ARBA00022692"/>
    </source>
</evidence>
<dbReference type="Pfam" id="PF03023">
    <property type="entry name" value="MurJ"/>
    <property type="match status" value="1"/>
</dbReference>
<comment type="caution">
    <text evidence="9">The sequence shown here is derived from an EMBL/GenBank/DDBJ whole genome shotgun (WGS) entry which is preliminary data.</text>
</comment>
<dbReference type="InterPro" id="IPR004268">
    <property type="entry name" value="MurJ"/>
</dbReference>
<dbReference type="GO" id="GO:0009252">
    <property type="term" value="P:peptidoglycan biosynthetic process"/>
    <property type="evidence" value="ECO:0007669"/>
    <property type="project" value="UniProtKB-KW"/>
</dbReference>
<protein>
    <submittedName>
        <fullName evidence="9">Uncharacterized protein</fullName>
    </submittedName>
</protein>
<keyword evidence="4" id="KW-0133">Cell shape</keyword>
<accession>A0A2A5RPT9</accession>
<organism evidence="9 10">
    <name type="scientific">Lactococcus fujiensis JCM 16395</name>
    <dbReference type="NCBI Taxonomy" id="1291764"/>
    <lineage>
        <taxon>Bacteria</taxon>
        <taxon>Bacillati</taxon>
        <taxon>Bacillota</taxon>
        <taxon>Bacilli</taxon>
        <taxon>Lactobacillales</taxon>
        <taxon>Streptococcaceae</taxon>
        <taxon>Lactococcus</taxon>
    </lineage>
</organism>
<evidence type="ECO:0000256" key="6">
    <source>
        <dbReference type="ARBA" id="ARBA00022989"/>
    </source>
</evidence>
<evidence type="ECO:0000256" key="1">
    <source>
        <dbReference type="ARBA" id="ARBA00004651"/>
    </source>
</evidence>
<dbReference type="PANTHER" id="PTHR30250">
    <property type="entry name" value="PST FAMILY PREDICTED COLANIC ACID TRANSPORTER"/>
    <property type="match status" value="1"/>
</dbReference>
<feature type="transmembrane region" description="Helical" evidence="8">
    <location>
        <begin position="213"/>
        <end position="231"/>
    </location>
</feature>
<feature type="transmembrane region" description="Helical" evidence="8">
    <location>
        <begin position="20"/>
        <end position="40"/>
    </location>
</feature>
<keyword evidence="10" id="KW-1185">Reference proteome</keyword>
<dbReference type="RefSeq" id="WP_245811551.1">
    <property type="nucleotide sequence ID" value="NZ_JXJU01000001.1"/>
</dbReference>
<evidence type="ECO:0000313" key="9">
    <source>
        <dbReference type="EMBL" id="PCS01436.1"/>
    </source>
</evidence>
<dbReference type="EMBL" id="JXJU01000001">
    <property type="protein sequence ID" value="PCS01436.1"/>
    <property type="molecule type" value="Genomic_DNA"/>
</dbReference>
<keyword evidence="5" id="KW-0573">Peptidoglycan synthesis</keyword>
<keyword evidence="6 8" id="KW-1133">Transmembrane helix</keyword>